<dbReference type="Proteomes" id="UP000494106">
    <property type="component" value="Unassembled WGS sequence"/>
</dbReference>
<evidence type="ECO:0000313" key="2">
    <source>
        <dbReference type="EMBL" id="CAB3250578.1"/>
    </source>
</evidence>
<evidence type="ECO:0000256" key="1">
    <source>
        <dbReference type="SAM" id="MobiDB-lite"/>
    </source>
</evidence>
<name>A0A8S1AYX4_ARCPL</name>
<keyword evidence="3" id="KW-1185">Reference proteome</keyword>
<feature type="region of interest" description="Disordered" evidence="1">
    <location>
        <begin position="14"/>
        <end position="37"/>
    </location>
</feature>
<organism evidence="2 3">
    <name type="scientific">Arctia plantaginis</name>
    <name type="common">Wood tiger moth</name>
    <name type="synonym">Phalaena plantaginis</name>
    <dbReference type="NCBI Taxonomy" id="874455"/>
    <lineage>
        <taxon>Eukaryota</taxon>
        <taxon>Metazoa</taxon>
        <taxon>Ecdysozoa</taxon>
        <taxon>Arthropoda</taxon>
        <taxon>Hexapoda</taxon>
        <taxon>Insecta</taxon>
        <taxon>Pterygota</taxon>
        <taxon>Neoptera</taxon>
        <taxon>Endopterygota</taxon>
        <taxon>Lepidoptera</taxon>
        <taxon>Glossata</taxon>
        <taxon>Ditrysia</taxon>
        <taxon>Noctuoidea</taxon>
        <taxon>Erebidae</taxon>
        <taxon>Arctiinae</taxon>
        <taxon>Arctia</taxon>
    </lineage>
</organism>
<dbReference type="EMBL" id="CADEBC010000540">
    <property type="protein sequence ID" value="CAB3250578.1"/>
    <property type="molecule type" value="Genomic_DNA"/>
</dbReference>
<protein>
    <submittedName>
        <fullName evidence="2">Uncharacterized protein</fullName>
    </submittedName>
</protein>
<reference evidence="2 3" key="1">
    <citation type="submission" date="2020-04" db="EMBL/GenBank/DDBJ databases">
        <authorList>
            <person name="Wallbank WR R."/>
            <person name="Pardo Diaz C."/>
            <person name="Kozak K."/>
            <person name="Martin S."/>
            <person name="Jiggins C."/>
            <person name="Moest M."/>
            <person name="Warren A I."/>
            <person name="Byers J.R.P. K."/>
            <person name="Montejo-Kovacevich G."/>
            <person name="Yen C E."/>
        </authorList>
    </citation>
    <scope>NUCLEOTIDE SEQUENCE [LARGE SCALE GENOMIC DNA]</scope>
</reference>
<proteinExistence type="predicted"/>
<evidence type="ECO:0000313" key="3">
    <source>
        <dbReference type="Proteomes" id="UP000494106"/>
    </source>
</evidence>
<comment type="caution">
    <text evidence="2">The sequence shown here is derived from an EMBL/GenBank/DDBJ whole genome shotgun (WGS) entry which is preliminary data.</text>
</comment>
<dbReference type="AlphaFoldDB" id="A0A8S1AYX4"/>
<gene>
    <name evidence="2" type="ORF">APLA_LOCUS12778</name>
</gene>
<sequence length="119" mass="13058">MAAYIAWSFKWKEPPPAEYAGQPRHQRPDAWRSKRGGSEGSTIVAWQLHCLELCWIREKAASTGRLRSDAAAEVRLLAYSDGGARLPSRPFGSARLIVAGGSCVVAGRQVESFKLCVEL</sequence>
<accession>A0A8S1AYX4</accession>